<feature type="chain" id="PRO_5017044382" description="Hydrophobin" evidence="6">
    <location>
        <begin position="22"/>
        <end position="124"/>
    </location>
</feature>
<dbReference type="Proteomes" id="UP000256964">
    <property type="component" value="Unassembled WGS sequence"/>
</dbReference>
<keyword evidence="4" id="KW-0964">Secreted</keyword>
<name>A0A371CVL3_9APHY</name>
<dbReference type="AlphaFoldDB" id="A0A371CVL3"/>
<feature type="signal peptide" evidence="6">
    <location>
        <begin position="1"/>
        <end position="21"/>
    </location>
</feature>
<keyword evidence="8" id="KW-1185">Reference proteome</keyword>
<sequence length="124" mass="12449">MISLSMLALALSAFVVTTVRGSPLITPAPALDLPSSVPTAAAAASTIGIAQCLATIQCCQSTIPVDDVIPASIATLIPTLPVPLPTLGPLLGVQCSAATDLNIIGNQCLMGGTPVCCEEVLPRK</sequence>
<keyword evidence="5" id="KW-1015">Disulfide bond</keyword>
<keyword evidence="6" id="KW-0732">Signal</keyword>
<accession>A0A371CVL3</accession>
<dbReference type="InterPro" id="IPR001338">
    <property type="entry name" value="Class_I_Hydrophobin"/>
</dbReference>
<evidence type="ECO:0000313" key="7">
    <source>
        <dbReference type="EMBL" id="RDX44322.1"/>
    </source>
</evidence>
<gene>
    <name evidence="7" type="ORF">OH76DRAFT_1359698</name>
</gene>
<dbReference type="OrthoDB" id="2757415at2759"/>
<dbReference type="GO" id="GO:0009277">
    <property type="term" value="C:fungal-type cell wall"/>
    <property type="evidence" value="ECO:0007669"/>
    <property type="project" value="InterPro"/>
</dbReference>
<protein>
    <recommendedName>
        <fullName evidence="9">Hydrophobin</fullName>
    </recommendedName>
</protein>
<comment type="similarity">
    <text evidence="2">Belongs to the fungal hydrophobin family.</text>
</comment>
<reference evidence="7 8" key="1">
    <citation type="journal article" date="2018" name="Biotechnol. Biofuels">
        <title>Integrative visual omics of the white-rot fungus Polyporus brumalis exposes the biotechnological potential of its oxidative enzymes for delignifying raw plant biomass.</title>
        <authorList>
            <person name="Miyauchi S."/>
            <person name="Rancon A."/>
            <person name="Drula E."/>
            <person name="Hage H."/>
            <person name="Chaduli D."/>
            <person name="Favel A."/>
            <person name="Grisel S."/>
            <person name="Henrissat B."/>
            <person name="Herpoel-Gimbert I."/>
            <person name="Ruiz-Duenas F.J."/>
            <person name="Chevret D."/>
            <person name="Hainaut M."/>
            <person name="Lin J."/>
            <person name="Wang M."/>
            <person name="Pangilinan J."/>
            <person name="Lipzen A."/>
            <person name="Lesage-Meessen L."/>
            <person name="Navarro D."/>
            <person name="Riley R."/>
            <person name="Grigoriev I.V."/>
            <person name="Zhou S."/>
            <person name="Raouche S."/>
            <person name="Rosso M.N."/>
        </authorList>
    </citation>
    <scope>NUCLEOTIDE SEQUENCE [LARGE SCALE GENOMIC DNA]</scope>
    <source>
        <strain evidence="7 8">BRFM 1820</strain>
    </source>
</reference>
<evidence type="ECO:0000256" key="4">
    <source>
        <dbReference type="ARBA" id="ARBA00022525"/>
    </source>
</evidence>
<keyword evidence="3" id="KW-0134">Cell wall</keyword>
<evidence type="ECO:0000256" key="1">
    <source>
        <dbReference type="ARBA" id="ARBA00004191"/>
    </source>
</evidence>
<dbReference type="SMART" id="SM00075">
    <property type="entry name" value="HYDRO"/>
    <property type="match status" value="1"/>
</dbReference>
<evidence type="ECO:0000256" key="2">
    <source>
        <dbReference type="ARBA" id="ARBA00010446"/>
    </source>
</evidence>
<evidence type="ECO:0000256" key="3">
    <source>
        <dbReference type="ARBA" id="ARBA00022512"/>
    </source>
</evidence>
<proteinExistence type="inferred from homology"/>
<evidence type="ECO:0000256" key="6">
    <source>
        <dbReference type="SAM" id="SignalP"/>
    </source>
</evidence>
<dbReference type="GO" id="GO:0005199">
    <property type="term" value="F:structural constituent of cell wall"/>
    <property type="evidence" value="ECO:0007669"/>
    <property type="project" value="InterPro"/>
</dbReference>
<comment type="subcellular location">
    <subcellularLocation>
        <location evidence="1">Secreted</location>
        <location evidence="1">Cell wall</location>
    </subcellularLocation>
</comment>
<dbReference type="CDD" id="cd23507">
    <property type="entry name" value="hydrophobin_I"/>
    <property type="match status" value="1"/>
</dbReference>
<evidence type="ECO:0000313" key="8">
    <source>
        <dbReference type="Proteomes" id="UP000256964"/>
    </source>
</evidence>
<organism evidence="7 8">
    <name type="scientific">Lentinus brumalis</name>
    <dbReference type="NCBI Taxonomy" id="2498619"/>
    <lineage>
        <taxon>Eukaryota</taxon>
        <taxon>Fungi</taxon>
        <taxon>Dikarya</taxon>
        <taxon>Basidiomycota</taxon>
        <taxon>Agaricomycotina</taxon>
        <taxon>Agaricomycetes</taxon>
        <taxon>Polyporales</taxon>
        <taxon>Polyporaceae</taxon>
        <taxon>Lentinus</taxon>
    </lineage>
</organism>
<evidence type="ECO:0008006" key="9">
    <source>
        <dbReference type="Google" id="ProtNLM"/>
    </source>
</evidence>
<evidence type="ECO:0000256" key="5">
    <source>
        <dbReference type="ARBA" id="ARBA00023157"/>
    </source>
</evidence>
<dbReference type="EMBL" id="KZ857451">
    <property type="protein sequence ID" value="RDX44322.1"/>
    <property type="molecule type" value="Genomic_DNA"/>
</dbReference>
<dbReference type="STRING" id="139420.A0A371CVL3"/>